<evidence type="ECO:0000256" key="1">
    <source>
        <dbReference type="ARBA" id="ARBA00004651"/>
    </source>
</evidence>
<dbReference type="EMBL" id="JANFXK010000005">
    <property type="protein sequence ID" value="MCQ4636270.1"/>
    <property type="molecule type" value="Genomic_DNA"/>
</dbReference>
<evidence type="ECO:0000313" key="9">
    <source>
        <dbReference type="Proteomes" id="UP001524502"/>
    </source>
</evidence>
<keyword evidence="4 6" id="KW-1133">Transmembrane helix</keyword>
<gene>
    <name evidence="8" type="ORF">NE619_05975</name>
</gene>
<feature type="transmembrane region" description="Helical" evidence="6">
    <location>
        <begin position="189"/>
        <end position="208"/>
    </location>
</feature>
<evidence type="ECO:0000256" key="6">
    <source>
        <dbReference type="SAM" id="Phobius"/>
    </source>
</evidence>
<keyword evidence="9" id="KW-1185">Reference proteome</keyword>
<accession>A0ABT1RM76</accession>
<keyword evidence="3 6" id="KW-0812">Transmembrane</keyword>
<reference evidence="8 9" key="1">
    <citation type="submission" date="2022-06" db="EMBL/GenBank/DDBJ databases">
        <title>Isolation of gut microbiota from human fecal samples.</title>
        <authorList>
            <person name="Pamer E.G."/>
            <person name="Barat B."/>
            <person name="Waligurski E."/>
            <person name="Medina S."/>
            <person name="Paddock L."/>
            <person name="Mostad J."/>
        </authorList>
    </citation>
    <scope>NUCLEOTIDE SEQUENCE [LARGE SCALE GENOMIC DNA]</scope>
    <source>
        <strain evidence="8 9">SL.3.17</strain>
    </source>
</reference>
<evidence type="ECO:0000259" key="7">
    <source>
        <dbReference type="Pfam" id="PF00482"/>
    </source>
</evidence>
<keyword evidence="5 6" id="KW-0472">Membrane</keyword>
<evidence type="ECO:0000313" key="8">
    <source>
        <dbReference type="EMBL" id="MCQ4636270.1"/>
    </source>
</evidence>
<sequence>MNIDYSKYELSSKEKRNFLAAGYVSFFAVLFLFYHSIVFSLAGGFLPYLLLDRYGDYLAGKRKALLTTQFKDLLYSLSASIAVNRQIGEALKSSLENLSLIYSDDTPMIVELKHMVKAISENRESDIRLLLDFAERSHCEDIDNFVQVYMTCRTMGGDLEKMLKNTTEILVDKINIEREIKTMTAQKKFEGKIISVMPLVVILFLNFSSPDYLEPLYTTFAGRIIMTAAIAGLGAAFYLTERLTNIEV</sequence>
<feature type="domain" description="Type II secretion system protein GspF" evidence="7">
    <location>
        <begin position="77"/>
        <end position="205"/>
    </location>
</feature>
<organism evidence="8 9">
    <name type="scientific">Anaerovorax odorimutans</name>
    <dbReference type="NCBI Taxonomy" id="109327"/>
    <lineage>
        <taxon>Bacteria</taxon>
        <taxon>Bacillati</taxon>
        <taxon>Bacillota</taxon>
        <taxon>Clostridia</taxon>
        <taxon>Peptostreptococcales</taxon>
        <taxon>Anaerovoracaceae</taxon>
        <taxon>Anaerovorax</taxon>
    </lineage>
</organism>
<evidence type="ECO:0000256" key="5">
    <source>
        <dbReference type="ARBA" id="ARBA00023136"/>
    </source>
</evidence>
<dbReference type="RefSeq" id="WP_256131452.1">
    <property type="nucleotide sequence ID" value="NZ_JANFXK010000005.1"/>
</dbReference>
<evidence type="ECO:0000256" key="3">
    <source>
        <dbReference type="ARBA" id="ARBA00022692"/>
    </source>
</evidence>
<protein>
    <submittedName>
        <fullName evidence="8">Type II secretion system F family protein</fullName>
    </submittedName>
</protein>
<comment type="subcellular location">
    <subcellularLocation>
        <location evidence="1">Cell membrane</location>
        <topology evidence="1">Multi-pass membrane protein</topology>
    </subcellularLocation>
</comment>
<dbReference type="InterPro" id="IPR018076">
    <property type="entry name" value="T2SS_GspF_dom"/>
</dbReference>
<evidence type="ECO:0000256" key="4">
    <source>
        <dbReference type="ARBA" id="ARBA00022989"/>
    </source>
</evidence>
<comment type="caution">
    <text evidence="8">The sequence shown here is derived from an EMBL/GenBank/DDBJ whole genome shotgun (WGS) entry which is preliminary data.</text>
</comment>
<dbReference type="Pfam" id="PF00482">
    <property type="entry name" value="T2SSF"/>
    <property type="match status" value="1"/>
</dbReference>
<dbReference type="PANTHER" id="PTHR35007:SF1">
    <property type="entry name" value="PILUS ASSEMBLY PROTEIN"/>
    <property type="match status" value="1"/>
</dbReference>
<keyword evidence="2" id="KW-1003">Cell membrane</keyword>
<evidence type="ECO:0000256" key="2">
    <source>
        <dbReference type="ARBA" id="ARBA00022475"/>
    </source>
</evidence>
<name>A0ABT1RM76_9FIRM</name>
<feature type="transmembrane region" description="Helical" evidence="6">
    <location>
        <begin position="220"/>
        <end position="239"/>
    </location>
</feature>
<feature type="transmembrane region" description="Helical" evidence="6">
    <location>
        <begin position="20"/>
        <end position="51"/>
    </location>
</feature>
<dbReference type="PANTHER" id="PTHR35007">
    <property type="entry name" value="INTEGRAL MEMBRANE PROTEIN-RELATED"/>
    <property type="match status" value="1"/>
</dbReference>
<dbReference type="Proteomes" id="UP001524502">
    <property type="component" value="Unassembled WGS sequence"/>
</dbReference>
<proteinExistence type="predicted"/>